<keyword evidence="2" id="KW-0229">DNA integration</keyword>
<gene>
    <name evidence="9" type="ORF">MQE39_01770</name>
</gene>
<evidence type="ECO:0000256" key="6">
    <source>
        <dbReference type="SAM" id="MobiDB-lite"/>
    </source>
</evidence>
<reference evidence="9" key="1">
    <citation type="submission" date="2022-03" db="EMBL/GenBank/DDBJ databases">
        <title>First case of bacteraemia caused by Dielma fastidiosa in a patient hospitalised with diverticulitis.</title>
        <authorList>
            <person name="Forman-Ankjaer B."/>
            <person name="Hvid-Jensen F."/>
            <person name="Kobel C.M."/>
            <person name="Greve T."/>
        </authorList>
    </citation>
    <scope>NUCLEOTIDE SEQUENCE</scope>
    <source>
        <strain evidence="9">AUH_DF_2021</strain>
    </source>
</reference>
<evidence type="ECO:0000256" key="4">
    <source>
        <dbReference type="ARBA" id="ARBA00023172"/>
    </source>
</evidence>
<feature type="domain" description="Core-binding (CB)" evidence="8">
    <location>
        <begin position="59"/>
        <end position="155"/>
    </location>
</feature>
<accession>A0AB35UH65</accession>
<dbReference type="AlphaFoldDB" id="A0AB35UH65"/>
<comment type="caution">
    <text evidence="9">The sequence shown here is derived from an EMBL/GenBank/DDBJ whole genome shotgun (WGS) entry which is preliminary data.</text>
</comment>
<dbReference type="InterPro" id="IPR010998">
    <property type="entry name" value="Integrase_recombinase_N"/>
</dbReference>
<keyword evidence="4" id="KW-0233">DNA recombination</keyword>
<evidence type="ECO:0000256" key="1">
    <source>
        <dbReference type="ARBA" id="ARBA00008857"/>
    </source>
</evidence>
<dbReference type="PROSITE" id="PS51898">
    <property type="entry name" value="TYR_RECOMBINASE"/>
    <property type="match status" value="1"/>
</dbReference>
<dbReference type="CDD" id="cd01189">
    <property type="entry name" value="INT_ICEBs1_C_like"/>
    <property type="match status" value="1"/>
</dbReference>
<keyword evidence="3 5" id="KW-0238">DNA-binding</keyword>
<feature type="domain" description="Tyr recombinase" evidence="7">
    <location>
        <begin position="176"/>
        <end position="406"/>
    </location>
</feature>
<dbReference type="InterPro" id="IPR013762">
    <property type="entry name" value="Integrase-like_cat_sf"/>
</dbReference>
<sequence length="459" mass="52338">MASIVKRKNRYSVVYSYTDENGVKRQKWETFATNAEAKKRKVQVEFEQETGTFIAPSAKTVSDLLEEYMSIYGVNTWALSTYEARRSLIFNYITPLIGDIKLEDLTPRTMDKFYQSLLSVKAKVVNNRRPNNECLTAHTVREIHKLLRNAFNQAVKWELMSRNPVLNATLPKEEHKERAIWTAETLFKALEVCDDDNLALALNLAFSCSLRMGELLGLTWDCVDISEDSIKNGCAYIFVNKELQRVNRNALEQLGEKGVVFKFPPALASTHTALVLKEPKTKTSIRKIFLPKTVAEMLVDRREEIENYKALFGDEYLDFNLVFASSCGRPIEGQVINRALGKLIKDHDLPPVVFHSFRHSSITYKLKLNGGDMKSVQGDSGHAQVKMVADVYSHIIDEDRRLNAQRFEEQFYQSKSTPAVEEPEETTEPKETQTEQELLQKLLANPEMAALLKSLAKTI</sequence>
<evidence type="ECO:0000256" key="3">
    <source>
        <dbReference type="ARBA" id="ARBA00023125"/>
    </source>
</evidence>
<dbReference type="PROSITE" id="PS51900">
    <property type="entry name" value="CB"/>
    <property type="match status" value="1"/>
</dbReference>
<dbReference type="GO" id="GO:0015074">
    <property type="term" value="P:DNA integration"/>
    <property type="evidence" value="ECO:0007669"/>
    <property type="project" value="UniProtKB-KW"/>
</dbReference>
<feature type="region of interest" description="Disordered" evidence="6">
    <location>
        <begin position="412"/>
        <end position="436"/>
    </location>
</feature>
<evidence type="ECO:0000256" key="2">
    <source>
        <dbReference type="ARBA" id="ARBA00022908"/>
    </source>
</evidence>
<evidence type="ECO:0000259" key="8">
    <source>
        <dbReference type="PROSITE" id="PS51900"/>
    </source>
</evidence>
<dbReference type="Proteomes" id="UP001276902">
    <property type="component" value="Unassembled WGS sequence"/>
</dbReference>
<dbReference type="GO" id="GO:0003677">
    <property type="term" value="F:DNA binding"/>
    <property type="evidence" value="ECO:0007669"/>
    <property type="project" value="UniProtKB-UniRule"/>
</dbReference>
<dbReference type="InterPro" id="IPR044068">
    <property type="entry name" value="CB"/>
</dbReference>
<name>A0AB35UH65_9FIRM</name>
<dbReference type="InterPro" id="IPR004107">
    <property type="entry name" value="Integrase_SAM-like_N"/>
</dbReference>
<dbReference type="Pfam" id="PF00589">
    <property type="entry name" value="Phage_integrase"/>
    <property type="match status" value="1"/>
</dbReference>
<evidence type="ECO:0000256" key="5">
    <source>
        <dbReference type="PROSITE-ProRule" id="PRU01248"/>
    </source>
</evidence>
<protein>
    <submittedName>
        <fullName evidence="9">Site-specific integrase</fullName>
    </submittedName>
</protein>
<dbReference type="Pfam" id="PF14659">
    <property type="entry name" value="Phage_int_SAM_3"/>
    <property type="match status" value="1"/>
</dbReference>
<evidence type="ECO:0000313" key="10">
    <source>
        <dbReference type="Proteomes" id="UP001276902"/>
    </source>
</evidence>
<evidence type="ECO:0000259" key="7">
    <source>
        <dbReference type="PROSITE" id="PS51898"/>
    </source>
</evidence>
<dbReference type="InterPro" id="IPR011010">
    <property type="entry name" value="DNA_brk_join_enz"/>
</dbReference>
<dbReference type="SUPFAM" id="SSF56349">
    <property type="entry name" value="DNA breaking-rejoining enzymes"/>
    <property type="match status" value="1"/>
</dbReference>
<organism evidence="9 10">
    <name type="scientific">Dielma fastidiosa</name>
    <dbReference type="NCBI Taxonomy" id="1034346"/>
    <lineage>
        <taxon>Bacteria</taxon>
        <taxon>Bacillati</taxon>
        <taxon>Bacillota</taxon>
        <taxon>Erysipelotrichia</taxon>
        <taxon>Erysipelotrichales</taxon>
        <taxon>Erysipelotrichaceae</taxon>
        <taxon>Dielma</taxon>
    </lineage>
</organism>
<dbReference type="RefSeq" id="WP_002607837.1">
    <property type="nucleotide sequence ID" value="NZ_JALDAW010000008.1"/>
</dbReference>
<dbReference type="EMBL" id="JALDAW010000008">
    <property type="protein sequence ID" value="MDY5166852.1"/>
    <property type="molecule type" value="Genomic_DNA"/>
</dbReference>
<proteinExistence type="inferred from homology"/>
<dbReference type="PANTHER" id="PTHR30349">
    <property type="entry name" value="PHAGE INTEGRASE-RELATED"/>
    <property type="match status" value="1"/>
</dbReference>
<dbReference type="InterPro" id="IPR050090">
    <property type="entry name" value="Tyrosine_recombinase_XerCD"/>
</dbReference>
<evidence type="ECO:0000313" key="9">
    <source>
        <dbReference type="EMBL" id="MDY5166852.1"/>
    </source>
</evidence>
<dbReference type="PANTHER" id="PTHR30349:SF64">
    <property type="entry name" value="PROPHAGE INTEGRASE INTD-RELATED"/>
    <property type="match status" value="1"/>
</dbReference>
<dbReference type="Gene3D" id="1.10.150.130">
    <property type="match status" value="1"/>
</dbReference>
<dbReference type="InterPro" id="IPR002104">
    <property type="entry name" value="Integrase_catalytic"/>
</dbReference>
<dbReference type="Gene3D" id="1.10.443.10">
    <property type="entry name" value="Intergrase catalytic core"/>
    <property type="match status" value="1"/>
</dbReference>
<comment type="similarity">
    <text evidence="1">Belongs to the 'phage' integrase family.</text>
</comment>
<dbReference type="GO" id="GO:0006310">
    <property type="term" value="P:DNA recombination"/>
    <property type="evidence" value="ECO:0007669"/>
    <property type="project" value="UniProtKB-KW"/>
</dbReference>